<proteinExistence type="predicted"/>
<accession>A0A2S2E6C5</accession>
<evidence type="ECO:0000313" key="2">
    <source>
        <dbReference type="EMBL" id="AWL12517.1"/>
    </source>
</evidence>
<dbReference type="EMBL" id="CP029347">
    <property type="protein sequence ID" value="AWL12517.1"/>
    <property type="molecule type" value="Genomic_DNA"/>
</dbReference>
<dbReference type="InterPro" id="IPR029756">
    <property type="entry name" value="MTH1187/YkoF-like"/>
</dbReference>
<keyword evidence="3" id="KW-1185">Reference proteome</keyword>
<dbReference type="InterPro" id="IPR011522">
    <property type="entry name" value="Thiamin/HMP-bd_put_YkoF"/>
</dbReference>
<evidence type="ECO:0000313" key="3">
    <source>
        <dbReference type="Proteomes" id="UP000245728"/>
    </source>
</evidence>
<name>A0A2S2E6C5_9ALTE</name>
<dbReference type="Gene3D" id="3.30.70.930">
    <property type="match status" value="1"/>
</dbReference>
<reference evidence="2 3" key="1">
    <citation type="submission" date="2018-05" db="EMBL/GenBank/DDBJ databases">
        <title>Salinimonas sp. HMF8227 Genome sequencing and assembly.</title>
        <authorList>
            <person name="Kang H."/>
            <person name="Kang J."/>
            <person name="Cha I."/>
            <person name="Kim H."/>
            <person name="Joh K."/>
        </authorList>
    </citation>
    <scope>NUCLEOTIDE SEQUENCE [LARGE SCALE GENOMIC DNA]</scope>
    <source>
        <strain evidence="2 3">HMF8227</strain>
    </source>
</reference>
<dbReference type="OrthoDB" id="164222at2"/>
<dbReference type="Pfam" id="PF07615">
    <property type="entry name" value="Ykof"/>
    <property type="match status" value="1"/>
</dbReference>
<gene>
    <name evidence="2" type="ORF">HMF8227_02053</name>
</gene>
<dbReference type="SUPFAM" id="SSF89957">
    <property type="entry name" value="MTH1187/YkoF-like"/>
    <property type="match status" value="1"/>
</dbReference>
<feature type="domain" description="Thiamin/hydroxymethyl pyrimidine-binding YkoF putative" evidence="1">
    <location>
        <begin position="6"/>
        <end position="69"/>
    </location>
</feature>
<evidence type="ECO:0000259" key="1">
    <source>
        <dbReference type="Pfam" id="PF07615"/>
    </source>
</evidence>
<protein>
    <recommendedName>
        <fullName evidence="1">Thiamin/hydroxymethyl pyrimidine-binding YkoF putative domain-containing protein</fullName>
    </recommendedName>
</protein>
<dbReference type="Proteomes" id="UP000245728">
    <property type="component" value="Chromosome"/>
</dbReference>
<sequence>MKLVAELSLYPLTEQYIGPIKDFIARLNGHPELEVVTTATSTRVAGSYKAVMAILSAEMQRTHEQVGQAVFVCKFLNGDKMQEHAS</sequence>
<dbReference type="AlphaFoldDB" id="A0A2S2E6C5"/>
<dbReference type="RefSeq" id="WP_109340083.1">
    <property type="nucleotide sequence ID" value="NZ_CP029347.1"/>
</dbReference>
<organism evidence="2 3">
    <name type="scientific">Saliniradius amylolyticus</name>
    <dbReference type="NCBI Taxonomy" id="2183582"/>
    <lineage>
        <taxon>Bacteria</taxon>
        <taxon>Pseudomonadati</taxon>
        <taxon>Pseudomonadota</taxon>
        <taxon>Gammaproteobacteria</taxon>
        <taxon>Alteromonadales</taxon>
        <taxon>Alteromonadaceae</taxon>
        <taxon>Saliniradius</taxon>
    </lineage>
</organism>
<dbReference type="KEGG" id="salh:HMF8227_02053"/>